<evidence type="ECO:0000313" key="5">
    <source>
        <dbReference type="Proteomes" id="UP000799438"/>
    </source>
</evidence>
<dbReference type="OrthoDB" id="2735536at2759"/>
<feature type="domain" description="NAD-dependent epimerase/dehydratase" evidence="3">
    <location>
        <begin position="15"/>
        <end position="268"/>
    </location>
</feature>
<dbReference type="InterPro" id="IPR001509">
    <property type="entry name" value="Epimerase_deHydtase"/>
</dbReference>
<evidence type="ECO:0000256" key="1">
    <source>
        <dbReference type="ARBA" id="ARBA00023002"/>
    </source>
</evidence>
<evidence type="ECO:0000259" key="3">
    <source>
        <dbReference type="Pfam" id="PF01370"/>
    </source>
</evidence>
<dbReference type="GeneID" id="54298553"/>
<reference evidence="4" key="1">
    <citation type="journal article" date="2020" name="Stud. Mycol.">
        <title>101 Dothideomycetes genomes: a test case for predicting lifestyles and emergence of pathogens.</title>
        <authorList>
            <person name="Haridas S."/>
            <person name="Albert R."/>
            <person name="Binder M."/>
            <person name="Bloem J."/>
            <person name="Labutti K."/>
            <person name="Salamov A."/>
            <person name="Andreopoulos B."/>
            <person name="Baker S."/>
            <person name="Barry K."/>
            <person name="Bills G."/>
            <person name="Bluhm B."/>
            <person name="Cannon C."/>
            <person name="Castanera R."/>
            <person name="Culley D."/>
            <person name="Daum C."/>
            <person name="Ezra D."/>
            <person name="Gonzalez J."/>
            <person name="Henrissat B."/>
            <person name="Kuo A."/>
            <person name="Liang C."/>
            <person name="Lipzen A."/>
            <person name="Lutzoni F."/>
            <person name="Magnuson J."/>
            <person name="Mondo S."/>
            <person name="Nolan M."/>
            <person name="Ohm R."/>
            <person name="Pangilinan J."/>
            <person name="Park H.-J."/>
            <person name="Ramirez L."/>
            <person name="Alfaro M."/>
            <person name="Sun H."/>
            <person name="Tritt A."/>
            <person name="Yoshinaga Y."/>
            <person name="Zwiers L.-H."/>
            <person name="Turgeon B."/>
            <person name="Goodwin S."/>
            <person name="Spatafora J."/>
            <person name="Crous P."/>
            <person name="Grigoriev I."/>
        </authorList>
    </citation>
    <scope>NUCLEOTIDE SEQUENCE</scope>
    <source>
        <strain evidence="4">CBS 121167</strain>
    </source>
</reference>
<sequence>MATIQNPAIPKGSTVLVTGVNGFIGSHVADQFLQLGYKVRGAVRDVQKNAWMKELFTKNYGEGQFELVAVPDITSEGAFEAAAKDASAVVHVASVVNFDPDPTKVIPVAVEGAVNSLKAANKEPSVKRYVLTSSSAAASLPNPDKEKLITRDTWNDESVQATKVDAPYPPELAMHTYAASKTLAEQAIWKFYNENQERRPDLVVNTVLPNMNFGKSLDYTNQGAPSTSKIIEALWYGVDLDRAAQFGPQYFVDVQDVARLHVAAVIHPGVKGERIFGYAERFNHDAVLDILRKQNPEREFVPNFLSGTDRSVIELRGRAEQLLQELGRPGFTSMEDSVWMNSEPLRRQK</sequence>
<accession>A0A6A6B4M4</accession>
<name>A0A6A6B4M4_9PEZI</name>
<proteinExistence type="inferred from homology"/>
<evidence type="ECO:0000256" key="2">
    <source>
        <dbReference type="ARBA" id="ARBA00023445"/>
    </source>
</evidence>
<dbReference type="Proteomes" id="UP000799438">
    <property type="component" value="Unassembled WGS sequence"/>
</dbReference>
<dbReference type="Gene3D" id="3.40.50.720">
    <property type="entry name" value="NAD(P)-binding Rossmann-like Domain"/>
    <property type="match status" value="1"/>
</dbReference>
<dbReference type="InterPro" id="IPR036291">
    <property type="entry name" value="NAD(P)-bd_dom_sf"/>
</dbReference>
<dbReference type="Pfam" id="PF01370">
    <property type="entry name" value="Epimerase"/>
    <property type="match status" value="1"/>
</dbReference>
<dbReference type="GO" id="GO:0016616">
    <property type="term" value="F:oxidoreductase activity, acting on the CH-OH group of donors, NAD or NADP as acceptor"/>
    <property type="evidence" value="ECO:0007669"/>
    <property type="project" value="TreeGrafter"/>
</dbReference>
<dbReference type="PANTHER" id="PTHR10366:SF562">
    <property type="entry name" value="ALDEHYDE REDUCTASE II (AFU_ORTHOLOGUE AFUA_1G11360)"/>
    <property type="match status" value="1"/>
</dbReference>
<keyword evidence="5" id="KW-1185">Reference proteome</keyword>
<dbReference type="AlphaFoldDB" id="A0A6A6B4M4"/>
<protein>
    <recommendedName>
        <fullName evidence="3">NAD-dependent epimerase/dehydratase domain-containing protein</fullName>
    </recommendedName>
</protein>
<comment type="similarity">
    <text evidence="2">Belongs to the NAD(P)-dependent epimerase/dehydratase family. Dihydroflavonol-4-reductase subfamily.</text>
</comment>
<organism evidence="4 5">
    <name type="scientific">Aplosporella prunicola CBS 121167</name>
    <dbReference type="NCBI Taxonomy" id="1176127"/>
    <lineage>
        <taxon>Eukaryota</taxon>
        <taxon>Fungi</taxon>
        <taxon>Dikarya</taxon>
        <taxon>Ascomycota</taxon>
        <taxon>Pezizomycotina</taxon>
        <taxon>Dothideomycetes</taxon>
        <taxon>Dothideomycetes incertae sedis</taxon>
        <taxon>Botryosphaeriales</taxon>
        <taxon>Aplosporellaceae</taxon>
        <taxon>Aplosporella</taxon>
    </lineage>
</organism>
<evidence type="ECO:0000313" key="4">
    <source>
        <dbReference type="EMBL" id="KAF2138215.1"/>
    </source>
</evidence>
<keyword evidence="1" id="KW-0560">Oxidoreductase</keyword>
<dbReference type="InterPro" id="IPR050425">
    <property type="entry name" value="NAD(P)_dehydrat-like"/>
</dbReference>
<dbReference type="FunFam" id="3.40.50.720:FF:000426">
    <property type="entry name" value="Aldehyde reductase 2"/>
    <property type="match status" value="1"/>
</dbReference>
<dbReference type="RefSeq" id="XP_033393928.1">
    <property type="nucleotide sequence ID" value="XM_033541057.1"/>
</dbReference>
<dbReference type="PANTHER" id="PTHR10366">
    <property type="entry name" value="NAD DEPENDENT EPIMERASE/DEHYDRATASE"/>
    <property type="match status" value="1"/>
</dbReference>
<dbReference type="EMBL" id="ML995497">
    <property type="protein sequence ID" value="KAF2138215.1"/>
    <property type="molecule type" value="Genomic_DNA"/>
</dbReference>
<gene>
    <name evidence="4" type="ORF">K452DRAFT_290798</name>
</gene>
<dbReference type="SUPFAM" id="SSF51735">
    <property type="entry name" value="NAD(P)-binding Rossmann-fold domains"/>
    <property type="match status" value="1"/>
</dbReference>